<dbReference type="OrthoDB" id="76173at2759"/>
<protein>
    <submittedName>
        <fullName evidence="2">(Mediterranean fruit fly) hypothetical protein</fullName>
    </submittedName>
</protein>
<feature type="region of interest" description="Disordered" evidence="1">
    <location>
        <begin position="1"/>
        <end position="49"/>
    </location>
</feature>
<accession>A0A811VD92</accession>
<keyword evidence="3" id="KW-1185">Reference proteome</keyword>
<organism evidence="2 3">
    <name type="scientific">Ceratitis capitata</name>
    <name type="common">Mediterranean fruit fly</name>
    <name type="synonym">Tephritis capitata</name>
    <dbReference type="NCBI Taxonomy" id="7213"/>
    <lineage>
        <taxon>Eukaryota</taxon>
        <taxon>Metazoa</taxon>
        <taxon>Ecdysozoa</taxon>
        <taxon>Arthropoda</taxon>
        <taxon>Hexapoda</taxon>
        <taxon>Insecta</taxon>
        <taxon>Pterygota</taxon>
        <taxon>Neoptera</taxon>
        <taxon>Endopterygota</taxon>
        <taxon>Diptera</taxon>
        <taxon>Brachycera</taxon>
        <taxon>Muscomorpha</taxon>
        <taxon>Tephritoidea</taxon>
        <taxon>Tephritidae</taxon>
        <taxon>Ceratitis</taxon>
        <taxon>Ceratitis</taxon>
    </lineage>
</organism>
<name>A0A811VD92_CERCA</name>
<evidence type="ECO:0000313" key="3">
    <source>
        <dbReference type="Proteomes" id="UP000606786"/>
    </source>
</evidence>
<dbReference type="AlphaFoldDB" id="A0A811VD92"/>
<gene>
    <name evidence="2" type="ORF">CCAP1982_LOCUS20271</name>
</gene>
<dbReference type="EMBL" id="CAJHJT010000056">
    <property type="protein sequence ID" value="CAD7012169.1"/>
    <property type="molecule type" value="Genomic_DNA"/>
</dbReference>
<dbReference type="Proteomes" id="UP000606786">
    <property type="component" value="Unassembled WGS sequence"/>
</dbReference>
<reference evidence="2" key="1">
    <citation type="submission" date="2020-11" db="EMBL/GenBank/DDBJ databases">
        <authorList>
            <person name="Whitehead M."/>
        </authorList>
    </citation>
    <scope>NUCLEOTIDE SEQUENCE</scope>
    <source>
        <strain evidence="2">EGII</strain>
    </source>
</reference>
<proteinExistence type="predicted"/>
<evidence type="ECO:0000313" key="2">
    <source>
        <dbReference type="EMBL" id="CAD7012169.1"/>
    </source>
</evidence>
<evidence type="ECO:0000256" key="1">
    <source>
        <dbReference type="SAM" id="MobiDB-lite"/>
    </source>
</evidence>
<feature type="compositionally biased region" description="Polar residues" evidence="1">
    <location>
        <begin position="28"/>
        <end position="44"/>
    </location>
</feature>
<feature type="compositionally biased region" description="Basic and acidic residues" evidence="1">
    <location>
        <begin position="1"/>
        <end position="14"/>
    </location>
</feature>
<sequence length="133" mass="14526">MKDVEPAPRYHSIKDLPAYTLESPRQPAAQSTAPTIPTDETTGHQYCAPNKPCTEQSMLMNELALKLLPEEQNDVKEQLTPTITIDAGYMSAPTATRKITISTTTTATSFPCVSAPHSPMLDLEKHTATTKLI</sequence>
<comment type="caution">
    <text evidence="2">The sequence shown here is derived from an EMBL/GenBank/DDBJ whole genome shotgun (WGS) entry which is preliminary data.</text>
</comment>